<evidence type="ECO:0000313" key="2">
    <source>
        <dbReference type="Proteomes" id="UP001056012"/>
    </source>
</evidence>
<dbReference type="AlphaFoldDB" id="A0A9Q8ZEP2"/>
<name>A0A9Q8ZEP2_CURCL</name>
<proteinExistence type="predicted"/>
<dbReference type="EMBL" id="CP089279">
    <property type="protein sequence ID" value="USP81314.1"/>
    <property type="molecule type" value="Genomic_DNA"/>
</dbReference>
<accession>A0A9Q8ZEP2</accession>
<organism evidence="1 2">
    <name type="scientific">Curvularia clavata</name>
    <dbReference type="NCBI Taxonomy" id="95742"/>
    <lineage>
        <taxon>Eukaryota</taxon>
        <taxon>Fungi</taxon>
        <taxon>Dikarya</taxon>
        <taxon>Ascomycota</taxon>
        <taxon>Pezizomycotina</taxon>
        <taxon>Dothideomycetes</taxon>
        <taxon>Pleosporomycetidae</taxon>
        <taxon>Pleosporales</taxon>
        <taxon>Pleosporineae</taxon>
        <taxon>Pleosporaceae</taxon>
        <taxon>Curvularia</taxon>
    </lineage>
</organism>
<sequence>MRQTLALGGRSDIVSGDHWDDRNALYALRYDFLVSALYPNERKFRDMAKKEMRVLVEKYTNGLLEETKSEEGAT</sequence>
<gene>
    <name evidence="1" type="ORF">yc1106_08588</name>
</gene>
<dbReference type="Proteomes" id="UP001056012">
    <property type="component" value="Chromosome 6"/>
</dbReference>
<keyword evidence="2" id="KW-1185">Reference proteome</keyword>
<reference evidence="1" key="1">
    <citation type="submission" date="2021-12" db="EMBL/GenBank/DDBJ databases">
        <title>Curvularia clavata genome.</title>
        <authorList>
            <person name="Cao Y."/>
        </authorList>
    </citation>
    <scope>NUCLEOTIDE SEQUENCE</scope>
    <source>
        <strain evidence="1">Yc1106</strain>
    </source>
</reference>
<dbReference type="OrthoDB" id="5772781at2759"/>
<protein>
    <submittedName>
        <fullName evidence="1">Uncharacterized protein</fullName>
    </submittedName>
</protein>
<evidence type="ECO:0000313" key="1">
    <source>
        <dbReference type="EMBL" id="USP81314.1"/>
    </source>
</evidence>
<dbReference type="VEuPathDB" id="FungiDB:yc1106_08588"/>